<proteinExistence type="predicted"/>
<dbReference type="SUPFAM" id="SSF53383">
    <property type="entry name" value="PLP-dependent transferases"/>
    <property type="match status" value="1"/>
</dbReference>
<sequence>RVLGAPPALTSATGVLDSTVRRTDCFLSHDVFHRYRSETEILRYMRRLGARDLSLTTSMIPLGSCTMKLNATSEMMPITWPGFADPHPFAPLEQNTGYVSLFSELESMLAEITGLQAVSLQPNAGSQGEYAGLLAIRRYHLQRGDRHRDICLIPASAHGTNPASAVMAGLDVVVVACDDAGNIDVGDLRTRAAAAGDRLAALMVTYPSTHGVFEEEIREICEAVHEQGGMVYMDGANMNAMVGLCRP</sequence>
<dbReference type="InterPro" id="IPR015424">
    <property type="entry name" value="PyrdxlP-dep_Trfase"/>
</dbReference>
<dbReference type="GO" id="GO:0016594">
    <property type="term" value="F:glycine binding"/>
    <property type="evidence" value="ECO:0007669"/>
    <property type="project" value="TreeGrafter"/>
</dbReference>
<name>A0A383BAJ6_9ZZZZ</name>
<accession>A0A383BAJ6</accession>
<evidence type="ECO:0000313" key="1">
    <source>
        <dbReference type="EMBL" id="SVE16435.1"/>
    </source>
</evidence>
<feature type="non-terminal residue" evidence="1">
    <location>
        <position position="1"/>
    </location>
</feature>
<dbReference type="Gene3D" id="3.40.640.10">
    <property type="entry name" value="Type I PLP-dependent aspartate aminotransferase-like (Major domain)"/>
    <property type="match status" value="1"/>
</dbReference>
<dbReference type="PANTHER" id="PTHR11773:SF1">
    <property type="entry name" value="GLYCINE DEHYDROGENASE (DECARBOXYLATING), MITOCHONDRIAL"/>
    <property type="match status" value="1"/>
</dbReference>
<dbReference type="InterPro" id="IPR015421">
    <property type="entry name" value="PyrdxlP-dep_Trfase_major"/>
</dbReference>
<dbReference type="PANTHER" id="PTHR11773">
    <property type="entry name" value="GLYCINE DEHYDROGENASE, DECARBOXYLATING"/>
    <property type="match status" value="1"/>
</dbReference>
<gene>
    <name evidence="1" type="ORF">METZ01_LOCUS469289</name>
</gene>
<dbReference type="GO" id="GO:0005960">
    <property type="term" value="C:glycine cleavage complex"/>
    <property type="evidence" value="ECO:0007669"/>
    <property type="project" value="TreeGrafter"/>
</dbReference>
<feature type="non-terminal residue" evidence="1">
    <location>
        <position position="247"/>
    </location>
</feature>
<dbReference type="GO" id="GO:0019464">
    <property type="term" value="P:glycine decarboxylation via glycine cleavage system"/>
    <property type="evidence" value="ECO:0007669"/>
    <property type="project" value="TreeGrafter"/>
</dbReference>
<reference evidence="1" key="1">
    <citation type="submission" date="2018-05" db="EMBL/GenBank/DDBJ databases">
        <authorList>
            <person name="Lanie J.A."/>
            <person name="Ng W.-L."/>
            <person name="Kazmierczak K.M."/>
            <person name="Andrzejewski T.M."/>
            <person name="Davidsen T.M."/>
            <person name="Wayne K.J."/>
            <person name="Tettelin H."/>
            <person name="Glass J.I."/>
            <person name="Rusch D."/>
            <person name="Podicherti R."/>
            <person name="Tsui H.-C.T."/>
            <person name="Winkler M.E."/>
        </authorList>
    </citation>
    <scope>NUCLEOTIDE SEQUENCE</scope>
</reference>
<dbReference type="AlphaFoldDB" id="A0A383BAJ6"/>
<dbReference type="GO" id="GO:0004375">
    <property type="term" value="F:glycine dehydrogenase (decarboxylating) activity"/>
    <property type="evidence" value="ECO:0007669"/>
    <property type="project" value="InterPro"/>
</dbReference>
<dbReference type="EMBL" id="UINC01198469">
    <property type="protein sequence ID" value="SVE16435.1"/>
    <property type="molecule type" value="Genomic_DNA"/>
</dbReference>
<dbReference type="GO" id="GO:0030170">
    <property type="term" value="F:pyridoxal phosphate binding"/>
    <property type="evidence" value="ECO:0007669"/>
    <property type="project" value="TreeGrafter"/>
</dbReference>
<dbReference type="InterPro" id="IPR020581">
    <property type="entry name" value="GDC_P"/>
</dbReference>
<protein>
    <submittedName>
        <fullName evidence="1">Uncharacterized protein</fullName>
    </submittedName>
</protein>
<dbReference type="GO" id="GO:0005829">
    <property type="term" value="C:cytosol"/>
    <property type="evidence" value="ECO:0007669"/>
    <property type="project" value="TreeGrafter"/>
</dbReference>
<organism evidence="1">
    <name type="scientific">marine metagenome</name>
    <dbReference type="NCBI Taxonomy" id="408172"/>
    <lineage>
        <taxon>unclassified sequences</taxon>
        <taxon>metagenomes</taxon>
        <taxon>ecological metagenomes</taxon>
    </lineage>
</organism>